<dbReference type="CDD" id="cd16521">
    <property type="entry name" value="RING-HC_MKRN"/>
    <property type="match status" value="1"/>
</dbReference>
<keyword evidence="1" id="KW-0808">Transferase</keyword>
<keyword evidence="4 5" id="KW-0862">Zinc</keyword>
<dbReference type="GO" id="GO:0008270">
    <property type="term" value="F:zinc ion binding"/>
    <property type="evidence" value="ECO:0007669"/>
    <property type="project" value="UniProtKB-KW"/>
</dbReference>
<dbReference type="InterPro" id="IPR013083">
    <property type="entry name" value="Znf_RING/FYVE/PHD"/>
</dbReference>
<dbReference type="PROSITE" id="PS50103">
    <property type="entry name" value="ZF_C3H1"/>
    <property type="match status" value="4"/>
</dbReference>
<protein>
    <submittedName>
        <fullName evidence="10 11">E3 ubiquitin-protein ligase makorin isoform X1</fullName>
    </submittedName>
</protein>
<dbReference type="PROSITE" id="PS00518">
    <property type="entry name" value="ZF_RING_1"/>
    <property type="match status" value="1"/>
</dbReference>
<keyword evidence="9" id="KW-1185">Reference proteome</keyword>
<dbReference type="PANTHER" id="PTHR11224:SF10">
    <property type="entry name" value="IP09428P-RELATED"/>
    <property type="match status" value="1"/>
</dbReference>
<dbReference type="PANTHER" id="PTHR11224">
    <property type="entry name" value="MAKORIN-RELATED"/>
    <property type="match status" value="1"/>
</dbReference>
<dbReference type="SMART" id="SM00184">
    <property type="entry name" value="RING"/>
    <property type="match status" value="1"/>
</dbReference>
<dbReference type="Gene3D" id="3.30.1370.210">
    <property type="match status" value="1"/>
</dbReference>
<dbReference type="InterPro" id="IPR018957">
    <property type="entry name" value="Znf_C3HC4_RING-type"/>
</dbReference>
<feature type="zinc finger region" description="C3H1-type" evidence="5">
    <location>
        <begin position="141"/>
        <end position="168"/>
    </location>
</feature>
<accession>A0A6I9QQD3</accession>
<evidence type="ECO:0000256" key="2">
    <source>
        <dbReference type="ARBA" id="ARBA00022723"/>
    </source>
</evidence>
<keyword evidence="3 5" id="KW-0863">Zinc-finger</keyword>
<evidence type="ECO:0000259" key="8">
    <source>
        <dbReference type="PROSITE" id="PS50103"/>
    </source>
</evidence>
<evidence type="ECO:0000256" key="3">
    <source>
        <dbReference type="ARBA" id="ARBA00022771"/>
    </source>
</evidence>
<dbReference type="Pfam" id="PF14608">
    <property type="entry name" value="zf-CCCH_2"/>
    <property type="match status" value="3"/>
</dbReference>
<evidence type="ECO:0000256" key="1">
    <source>
        <dbReference type="ARBA" id="ARBA00022679"/>
    </source>
</evidence>
<dbReference type="Pfam" id="PF00642">
    <property type="entry name" value="zf-CCCH"/>
    <property type="match status" value="1"/>
</dbReference>
<reference evidence="10 11" key="1">
    <citation type="submission" date="2025-04" db="UniProtKB">
        <authorList>
            <consortium name="RefSeq"/>
        </authorList>
    </citation>
    <scope>IDENTIFICATION</scope>
</reference>
<dbReference type="PROSITE" id="PS50089">
    <property type="entry name" value="ZF_RING_2"/>
    <property type="match status" value="1"/>
</dbReference>
<dbReference type="Proteomes" id="UP000504607">
    <property type="component" value="Chromosome 2"/>
</dbReference>
<dbReference type="SMART" id="SM00356">
    <property type="entry name" value="ZnF_C3H1"/>
    <property type="match status" value="4"/>
</dbReference>
<evidence type="ECO:0000313" key="10">
    <source>
        <dbReference type="RefSeq" id="XP_010913153.1"/>
    </source>
</evidence>
<feature type="zinc finger region" description="C3H1-type" evidence="5">
    <location>
        <begin position="297"/>
        <end position="326"/>
    </location>
</feature>
<proteinExistence type="predicted"/>
<organism evidence="9 10">
    <name type="scientific">Elaeis guineensis var. tenera</name>
    <name type="common">Oil palm</name>
    <dbReference type="NCBI Taxonomy" id="51953"/>
    <lineage>
        <taxon>Eukaryota</taxon>
        <taxon>Viridiplantae</taxon>
        <taxon>Streptophyta</taxon>
        <taxon>Embryophyta</taxon>
        <taxon>Tracheophyta</taxon>
        <taxon>Spermatophyta</taxon>
        <taxon>Magnoliopsida</taxon>
        <taxon>Liliopsida</taxon>
        <taxon>Arecaceae</taxon>
        <taxon>Arecoideae</taxon>
        <taxon>Cocoseae</taxon>
        <taxon>Elaeidinae</taxon>
        <taxon>Elaeis</taxon>
    </lineage>
</organism>
<dbReference type="GO" id="GO:0000209">
    <property type="term" value="P:protein polyubiquitination"/>
    <property type="evidence" value="ECO:0007669"/>
    <property type="project" value="InterPro"/>
</dbReference>
<sequence length="413" mass="46457">MSRRILCKYFAHGACLKGEYCEFSHDWKAQPNNVCTFYQKGVCSYGSRCRYDHVKVSRHQASASSSSSSSLPYVASDSVQITHPHMDALNGEFKAASSAPKELTASSKPFVPPGKPVWTQNFETHTFPENEGGHVPMSVILADLPICSFAAAGSCPYGEKCPHIHGDLCSICGKHCLHPHRLGEREEHIKLCQKNNKRLEALKLSQEIECSVCLDRVLSKPTAAERKFGLLSECDHPFCISCIRNWRSNSPASGMDVNNAVRACPICRKISYFVIPSVIWYSTKEEKQEIVDNYKAKLKSIDCKYFDFGNGTCPFGTSCFYRHTYKPHAKRPPNFRPCTYRPRQVVVAEEAIENLVRELVIEEELVDLARQLVIEEEELGDLDTEDIGSFLGMSALLMQLGFDDWDSFSDDEN</sequence>
<dbReference type="InterPro" id="IPR036855">
    <property type="entry name" value="Znf_CCCH_sf"/>
</dbReference>
<dbReference type="InterPro" id="IPR001841">
    <property type="entry name" value="Znf_RING"/>
</dbReference>
<gene>
    <name evidence="10 11" type="primary">LOC105038925</name>
</gene>
<evidence type="ECO:0000313" key="11">
    <source>
        <dbReference type="RefSeq" id="XP_029118541.1"/>
    </source>
</evidence>
<feature type="domain" description="C3H1-type" evidence="8">
    <location>
        <begin position="29"/>
        <end position="56"/>
    </location>
</feature>
<feature type="domain" description="C3H1-type" evidence="8">
    <location>
        <begin position="1"/>
        <end position="28"/>
    </location>
</feature>
<dbReference type="Gene3D" id="1.20.120.1350">
    <property type="entry name" value="Pneumovirus matrix protein 2 (M2), zinc-binding domain"/>
    <property type="match status" value="1"/>
</dbReference>
<dbReference type="OrthoDB" id="411372at2759"/>
<dbReference type="GO" id="GO:0061630">
    <property type="term" value="F:ubiquitin protein ligase activity"/>
    <property type="evidence" value="ECO:0007669"/>
    <property type="project" value="UniProtKB-EC"/>
</dbReference>
<evidence type="ECO:0000313" key="9">
    <source>
        <dbReference type="Proteomes" id="UP000504607"/>
    </source>
</evidence>
<dbReference type="Gene3D" id="3.30.40.10">
    <property type="entry name" value="Zinc/RING finger domain, C3HC4 (zinc finger)"/>
    <property type="match status" value="1"/>
</dbReference>
<dbReference type="Pfam" id="PF00097">
    <property type="entry name" value="zf-C3HC4"/>
    <property type="match status" value="1"/>
</dbReference>
<feature type="coiled-coil region" evidence="6">
    <location>
        <begin position="345"/>
        <end position="385"/>
    </location>
</feature>
<dbReference type="InterPro" id="IPR045072">
    <property type="entry name" value="MKRN-like"/>
</dbReference>
<dbReference type="InterPro" id="IPR000571">
    <property type="entry name" value="Znf_CCCH"/>
</dbReference>
<evidence type="ECO:0000259" key="7">
    <source>
        <dbReference type="PROSITE" id="PS50089"/>
    </source>
</evidence>
<feature type="zinc finger region" description="C3H1-type" evidence="5">
    <location>
        <begin position="1"/>
        <end position="28"/>
    </location>
</feature>
<evidence type="ECO:0000256" key="4">
    <source>
        <dbReference type="ARBA" id="ARBA00022833"/>
    </source>
</evidence>
<feature type="domain" description="RING-type" evidence="7">
    <location>
        <begin position="210"/>
        <end position="268"/>
    </location>
</feature>
<name>A0A6I9QQD3_ELAGV</name>
<dbReference type="SUPFAM" id="SSF90229">
    <property type="entry name" value="CCCH zinc finger"/>
    <property type="match status" value="2"/>
</dbReference>
<evidence type="ECO:0000256" key="5">
    <source>
        <dbReference type="PROSITE-ProRule" id="PRU00723"/>
    </source>
</evidence>
<dbReference type="InterPro" id="IPR017907">
    <property type="entry name" value="Znf_RING_CS"/>
</dbReference>
<keyword evidence="6" id="KW-0175">Coiled coil</keyword>
<dbReference type="SUPFAM" id="SSF57850">
    <property type="entry name" value="RING/U-box"/>
    <property type="match status" value="1"/>
</dbReference>
<dbReference type="RefSeq" id="XP_010913153.1">
    <property type="nucleotide sequence ID" value="XM_010914851.3"/>
</dbReference>
<feature type="domain" description="C3H1-type" evidence="8">
    <location>
        <begin position="297"/>
        <end position="326"/>
    </location>
</feature>
<dbReference type="RefSeq" id="XP_029118541.1">
    <property type="nucleotide sequence ID" value="XM_029262708.1"/>
</dbReference>
<dbReference type="GeneID" id="105038925"/>
<dbReference type="KEGG" id="egu:105038925"/>
<feature type="domain" description="C3H1-type" evidence="8">
    <location>
        <begin position="141"/>
        <end position="168"/>
    </location>
</feature>
<dbReference type="AlphaFoldDB" id="A0A6I9QQD3"/>
<evidence type="ECO:0000256" key="6">
    <source>
        <dbReference type="SAM" id="Coils"/>
    </source>
</evidence>
<feature type="zinc finger region" description="C3H1-type" evidence="5">
    <location>
        <begin position="29"/>
        <end position="56"/>
    </location>
</feature>
<keyword evidence="2 5" id="KW-0479">Metal-binding</keyword>